<comment type="caution">
    <text evidence="2">The sequence shown here is derived from an EMBL/GenBank/DDBJ whole genome shotgun (WGS) entry which is preliminary data.</text>
</comment>
<proteinExistence type="predicted"/>
<protein>
    <submittedName>
        <fullName evidence="2">Uncharacterized protein</fullName>
    </submittedName>
</protein>
<dbReference type="EMBL" id="ANMO01000168">
    <property type="protein sequence ID" value="EMB15564.1"/>
    <property type="molecule type" value="Genomic_DNA"/>
</dbReference>
<name>M2B025_9BACT</name>
<dbReference type="Proteomes" id="UP000011529">
    <property type="component" value="Unassembled WGS sequence"/>
</dbReference>
<accession>M2B025</accession>
<reference evidence="2" key="2">
    <citation type="journal article" date="2013" name="Mar. Genomics">
        <title>Expression of sulfatases in Rhodopirellula baltica and the diversity of sulfatases in the genus Rhodopirellula.</title>
        <authorList>
            <person name="Wegner C.E."/>
            <person name="Richter-Heitmann T."/>
            <person name="Klindworth A."/>
            <person name="Klockow C."/>
            <person name="Richter M."/>
            <person name="Achstetter T."/>
            <person name="Glockner F.O."/>
            <person name="Harder J."/>
        </authorList>
    </citation>
    <scope>NUCLEOTIDE SEQUENCE [LARGE SCALE GENOMIC DNA]</scope>
    <source>
        <strain evidence="2">6C</strain>
    </source>
</reference>
<gene>
    <name evidence="2" type="ORF">RE6C_03653</name>
</gene>
<evidence type="ECO:0000313" key="3">
    <source>
        <dbReference type="Proteomes" id="UP000011529"/>
    </source>
</evidence>
<dbReference type="AlphaFoldDB" id="M2B025"/>
<organism evidence="2 3">
    <name type="scientific">Rhodopirellula europaea 6C</name>
    <dbReference type="NCBI Taxonomy" id="1263867"/>
    <lineage>
        <taxon>Bacteria</taxon>
        <taxon>Pseudomonadati</taxon>
        <taxon>Planctomycetota</taxon>
        <taxon>Planctomycetia</taxon>
        <taxon>Pirellulales</taxon>
        <taxon>Pirellulaceae</taxon>
        <taxon>Rhodopirellula</taxon>
    </lineage>
</organism>
<reference evidence="2" key="1">
    <citation type="submission" date="2012-11" db="EMBL/GenBank/DDBJ databases">
        <title>Permanent draft genomes of Rhodopirellula europaea strain SH398 and 6C.</title>
        <authorList>
            <person name="Richter M."/>
            <person name="Richter-Heitmann T."/>
            <person name="Frank C."/>
            <person name="Harder J."/>
            <person name="Glockner F.O."/>
        </authorList>
    </citation>
    <scope>NUCLEOTIDE SEQUENCE</scope>
    <source>
        <strain evidence="2">6C</strain>
    </source>
</reference>
<evidence type="ECO:0000256" key="1">
    <source>
        <dbReference type="SAM" id="MobiDB-lite"/>
    </source>
</evidence>
<feature type="region of interest" description="Disordered" evidence="1">
    <location>
        <begin position="1"/>
        <end position="26"/>
    </location>
</feature>
<keyword evidence="3" id="KW-1185">Reference proteome</keyword>
<sequence>MIEGTPSVRFRNIASNLNGEPGPSDHIRRSELANGTHVAANQSSLQASLGCGGMP</sequence>
<evidence type="ECO:0000313" key="2">
    <source>
        <dbReference type="EMBL" id="EMB15564.1"/>
    </source>
</evidence>